<feature type="compositionally biased region" description="Basic and acidic residues" evidence="1">
    <location>
        <begin position="144"/>
        <end position="154"/>
    </location>
</feature>
<feature type="non-terminal residue" evidence="2">
    <location>
        <position position="154"/>
    </location>
</feature>
<gene>
    <name evidence="2" type="ORF">LCGC14_3056550</name>
</gene>
<feature type="region of interest" description="Disordered" evidence="1">
    <location>
        <begin position="134"/>
        <end position="154"/>
    </location>
</feature>
<feature type="compositionally biased region" description="Basic and acidic residues" evidence="1">
    <location>
        <begin position="1"/>
        <end position="14"/>
    </location>
</feature>
<sequence length="154" mass="17004">MNQRIREQATENAKRSTVSASDAEFAKSDQVAATARANTTADANAMQAVNEFFDAGDMESYADFYGVVDTHQDWDDITPRQKGHRIEVLQIADQLKVGKASQSIEISTVQALSDAHLLVTESIRETNTISKIKKSLKKRTKTLRPSDSKRSATS</sequence>
<accession>A0A0F8WK23</accession>
<comment type="caution">
    <text evidence="2">The sequence shown here is derived from an EMBL/GenBank/DDBJ whole genome shotgun (WGS) entry which is preliminary data.</text>
</comment>
<evidence type="ECO:0000256" key="1">
    <source>
        <dbReference type="SAM" id="MobiDB-lite"/>
    </source>
</evidence>
<name>A0A0F8WK23_9ZZZZ</name>
<feature type="region of interest" description="Disordered" evidence="1">
    <location>
        <begin position="1"/>
        <end position="25"/>
    </location>
</feature>
<protein>
    <submittedName>
        <fullName evidence="2">Uncharacterized protein</fullName>
    </submittedName>
</protein>
<reference evidence="2" key="1">
    <citation type="journal article" date="2015" name="Nature">
        <title>Complex archaea that bridge the gap between prokaryotes and eukaryotes.</title>
        <authorList>
            <person name="Spang A."/>
            <person name="Saw J.H."/>
            <person name="Jorgensen S.L."/>
            <person name="Zaremba-Niedzwiedzka K."/>
            <person name="Martijn J."/>
            <person name="Lind A.E."/>
            <person name="van Eijk R."/>
            <person name="Schleper C."/>
            <person name="Guy L."/>
            <person name="Ettema T.J."/>
        </authorList>
    </citation>
    <scope>NUCLEOTIDE SEQUENCE</scope>
</reference>
<organism evidence="2">
    <name type="scientific">marine sediment metagenome</name>
    <dbReference type="NCBI Taxonomy" id="412755"/>
    <lineage>
        <taxon>unclassified sequences</taxon>
        <taxon>metagenomes</taxon>
        <taxon>ecological metagenomes</taxon>
    </lineage>
</organism>
<proteinExistence type="predicted"/>
<dbReference type="AlphaFoldDB" id="A0A0F8WK23"/>
<dbReference type="EMBL" id="LAZR01064590">
    <property type="protein sequence ID" value="KKK57232.1"/>
    <property type="molecule type" value="Genomic_DNA"/>
</dbReference>
<evidence type="ECO:0000313" key="2">
    <source>
        <dbReference type="EMBL" id="KKK57232.1"/>
    </source>
</evidence>